<sequence>MCPLKSPPTKASQHAVYLSPPHPKPPKSSSYPPHTSVLAVRISLQDYSTLDGERCGICMDVVIDRGVLDCCQHW</sequence>
<dbReference type="AlphaFoldDB" id="A0AAF1A1I1"/>
<gene>
    <name evidence="2" type="ORF">MTR67_050748</name>
</gene>
<evidence type="ECO:0000313" key="2">
    <source>
        <dbReference type="EMBL" id="WMV57363.1"/>
    </source>
</evidence>
<dbReference type="Proteomes" id="UP001234989">
    <property type="component" value="Chromosome 12"/>
</dbReference>
<organism evidence="2 3">
    <name type="scientific">Solanum verrucosum</name>
    <dbReference type="NCBI Taxonomy" id="315347"/>
    <lineage>
        <taxon>Eukaryota</taxon>
        <taxon>Viridiplantae</taxon>
        <taxon>Streptophyta</taxon>
        <taxon>Embryophyta</taxon>
        <taxon>Tracheophyta</taxon>
        <taxon>Spermatophyta</taxon>
        <taxon>Magnoliopsida</taxon>
        <taxon>eudicotyledons</taxon>
        <taxon>Gunneridae</taxon>
        <taxon>Pentapetalae</taxon>
        <taxon>asterids</taxon>
        <taxon>lamiids</taxon>
        <taxon>Solanales</taxon>
        <taxon>Solanaceae</taxon>
        <taxon>Solanoideae</taxon>
        <taxon>Solaneae</taxon>
        <taxon>Solanum</taxon>
    </lineage>
</organism>
<dbReference type="EMBL" id="CP133623">
    <property type="protein sequence ID" value="WMV57363.1"/>
    <property type="molecule type" value="Genomic_DNA"/>
</dbReference>
<name>A0AAF1A1I1_SOLVR</name>
<reference evidence="2" key="1">
    <citation type="submission" date="2023-08" db="EMBL/GenBank/DDBJ databases">
        <title>A de novo genome assembly of Solanum verrucosum Schlechtendal, a Mexican diploid species geographically isolated from the other diploid A-genome species in potato relatives.</title>
        <authorList>
            <person name="Hosaka K."/>
        </authorList>
    </citation>
    <scope>NUCLEOTIDE SEQUENCE</scope>
    <source>
        <tissue evidence="2">Young leaves</tissue>
    </source>
</reference>
<protein>
    <submittedName>
        <fullName evidence="2">Uncharacterized protein</fullName>
    </submittedName>
</protein>
<accession>A0AAF1A1I1</accession>
<evidence type="ECO:0000256" key="1">
    <source>
        <dbReference type="SAM" id="MobiDB-lite"/>
    </source>
</evidence>
<proteinExistence type="predicted"/>
<feature type="region of interest" description="Disordered" evidence="1">
    <location>
        <begin position="1"/>
        <end position="33"/>
    </location>
</feature>
<keyword evidence="3" id="KW-1185">Reference proteome</keyword>
<evidence type="ECO:0000313" key="3">
    <source>
        <dbReference type="Proteomes" id="UP001234989"/>
    </source>
</evidence>